<dbReference type="InterPro" id="IPR051316">
    <property type="entry name" value="Zinc-reg_GTPase_activator"/>
</dbReference>
<organism evidence="2 3">
    <name type="scientific">Litorilinea aerophila</name>
    <dbReference type="NCBI Taxonomy" id="1204385"/>
    <lineage>
        <taxon>Bacteria</taxon>
        <taxon>Bacillati</taxon>
        <taxon>Chloroflexota</taxon>
        <taxon>Caldilineae</taxon>
        <taxon>Caldilineales</taxon>
        <taxon>Caldilineaceae</taxon>
        <taxon>Litorilinea</taxon>
    </lineage>
</organism>
<keyword evidence="3" id="KW-1185">Reference proteome</keyword>
<dbReference type="SUPFAM" id="SSF52540">
    <property type="entry name" value="P-loop containing nucleoside triphosphate hydrolases"/>
    <property type="match status" value="1"/>
</dbReference>
<dbReference type="Pfam" id="PF02492">
    <property type="entry name" value="cobW"/>
    <property type="match status" value="1"/>
</dbReference>
<proteinExistence type="predicted"/>
<evidence type="ECO:0000259" key="1">
    <source>
        <dbReference type="Pfam" id="PF02492"/>
    </source>
</evidence>
<protein>
    <submittedName>
        <fullName evidence="2">Cobalamin biosynthesis protein</fullName>
    </submittedName>
</protein>
<accession>A0A540VH61</accession>
<dbReference type="PANTHER" id="PTHR13748">
    <property type="entry name" value="COBW-RELATED"/>
    <property type="match status" value="1"/>
</dbReference>
<dbReference type="InterPro" id="IPR003495">
    <property type="entry name" value="CobW/HypB/UreG_nucleotide-bd"/>
</dbReference>
<dbReference type="RefSeq" id="WP_141609662.1">
    <property type="nucleotide sequence ID" value="NZ_VIGC02000009.1"/>
</dbReference>
<sequence>MKTKVVLVGGFLGAGKTTLLLAAAHRLAAQGKRVGLVTNDQGADLVDTALAAQQQLPVAEVSGGCFCCRFPDLLQSLQHLQRTVRPDVILAEPVGSCTDLVATVLLPLQHHHADAFELAPLTVLLDAGRQLDGFPATVDYLYRQQLAEAELIGLNKVDQLSLEQQEDLAQELTARYPDAQIMPLAARAGTGLDGWLTAVLTRAGRPPRVLDIDYGRYGEAEAALGWLNARGTLRGRQPFSPQNWLRHFFHLLEATLTAQGAAIAHLKAQIQAPGIVCKASLTQAGAPLSWDVATEGTTQEQAQFVINARVGSHPDVLAQAVRHAMAEICPPTDFQYRFAHFECFSPQPPRPTHRMAALP</sequence>
<evidence type="ECO:0000313" key="2">
    <source>
        <dbReference type="EMBL" id="TQE96109.1"/>
    </source>
</evidence>
<feature type="domain" description="CobW/HypB/UreG nucleotide-binding" evidence="1">
    <location>
        <begin position="5"/>
        <end position="182"/>
    </location>
</feature>
<dbReference type="GO" id="GO:0005737">
    <property type="term" value="C:cytoplasm"/>
    <property type="evidence" value="ECO:0007669"/>
    <property type="project" value="TreeGrafter"/>
</dbReference>
<dbReference type="InParanoid" id="A0A540VH61"/>
<dbReference type="InterPro" id="IPR027417">
    <property type="entry name" value="P-loop_NTPase"/>
</dbReference>
<comment type="caution">
    <text evidence="2">The sequence shown here is derived from an EMBL/GenBank/DDBJ whole genome shotgun (WGS) entry which is preliminary data.</text>
</comment>
<dbReference type="EMBL" id="VIGC01000009">
    <property type="protein sequence ID" value="TQE96109.1"/>
    <property type="molecule type" value="Genomic_DNA"/>
</dbReference>
<gene>
    <name evidence="2" type="ORF">FKZ61_08455</name>
</gene>
<name>A0A540VH61_9CHLR</name>
<dbReference type="PANTHER" id="PTHR13748:SF62">
    <property type="entry name" value="COBW DOMAIN-CONTAINING PROTEIN"/>
    <property type="match status" value="1"/>
</dbReference>
<dbReference type="FunCoup" id="A0A540VH61">
    <property type="interactions" value="260"/>
</dbReference>
<dbReference type="Gene3D" id="3.40.50.300">
    <property type="entry name" value="P-loop containing nucleotide triphosphate hydrolases"/>
    <property type="match status" value="1"/>
</dbReference>
<dbReference type="AlphaFoldDB" id="A0A540VH61"/>
<reference evidence="2 3" key="1">
    <citation type="submission" date="2019-06" db="EMBL/GenBank/DDBJ databases">
        <title>Genome sequence of Litorilinea aerophila BAA-2444.</title>
        <authorList>
            <person name="Maclea K.S."/>
            <person name="Maurais E.G."/>
            <person name="Iannazzi L.C."/>
        </authorList>
    </citation>
    <scope>NUCLEOTIDE SEQUENCE [LARGE SCALE GENOMIC DNA]</scope>
    <source>
        <strain evidence="2 3">ATCC BAA-2444</strain>
    </source>
</reference>
<evidence type="ECO:0000313" key="3">
    <source>
        <dbReference type="Proteomes" id="UP000317371"/>
    </source>
</evidence>
<dbReference type="Proteomes" id="UP000317371">
    <property type="component" value="Unassembled WGS sequence"/>
</dbReference>
<dbReference type="OrthoDB" id="9808822at2"/>